<evidence type="ECO:0000256" key="6">
    <source>
        <dbReference type="ARBA" id="ARBA00022729"/>
    </source>
</evidence>
<comment type="cofactor">
    <cofactor evidence="2">
        <name>pyrroloquinoline quinone</name>
        <dbReference type="ChEBI" id="CHEBI:58442"/>
    </cofactor>
</comment>
<evidence type="ECO:0000256" key="12">
    <source>
        <dbReference type="PROSITE-ProRule" id="PRU00433"/>
    </source>
</evidence>
<evidence type="ECO:0000256" key="1">
    <source>
        <dbReference type="ARBA" id="ARBA00001913"/>
    </source>
</evidence>
<dbReference type="InterPro" id="IPR011047">
    <property type="entry name" value="Quinoprotein_ADH-like_sf"/>
</dbReference>
<gene>
    <name evidence="15" type="ORF">P7228_07805</name>
</gene>
<dbReference type="InterPro" id="IPR036909">
    <property type="entry name" value="Cyt_c-like_dom_sf"/>
</dbReference>
<keyword evidence="5 12" id="KW-0479">Metal-binding</keyword>
<evidence type="ECO:0000256" key="4">
    <source>
        <dbReference type="ARBA" id="ARBA00022617"/>
    </source>
</evidence>
<proteinExistence type="inferred from homology"/>
<evidence type="ECO:0000256" key="10">
    <source>
        <dbReference type="ARBA" id="ARBA00023004"/>
    </source>
</evidence>
<dbReference type="SUPFAM" id="SSF50998">
    <property type="entry name" value="Quinoprotein alcohol dehydrogenase-like"/>
    <property type="match status" value="1"/>
</dbReference>
<keyword evidence="7" id="KW-0106">Calcium</keyword>
<dbReference type="RefSeq" id="WP_278017646.1">
    <property type="nucleotide sequence ID" value="NZ_CP121106.1"/>
</dbReference>
<feature type="domain" description="Cytochrome c" evidence="14">
    <location>
        <begin position="614"/>
        <end position="693"/>
    </location>
</feature>
<dbReference type="SUPFAM" id="SSF46626">
    <property type="entry name" value="Cytochrome c"/>
    <property type="match status" value="1"/>
</dbReference>
<evidence type="ECO:0000256" key="7">
    <source>
        <dbReference type="ARBA" id="ARBA00022837"/>
    </source>
</evidence>
<dbReference type="InterPro" id="IPR002372">
    <property type="entry name" value="PQQ_rpt_dom"/>
</dbReference>
<sequence>MVKAGWVLALALVLGACGERAAERSDPATEGVTDAMIAAGVGDEWLSYGGGYDEQRFSPLEQINAENVGELGLAWFADLDTARGQEATPLMHDGTIFVSTAWSMVKAYDAKTGALKWSYDPEVPRQVLAQVCCDAVNRGVALYGDKVYVAALDGRLIALDQKTGEEAWSTVVVPDQDNYAITGAPRVAKGLVLIGSAGSEYRARGFLAAYDWKTGEEVWRFHTVPGNPADGFENAAMEKAAETWAGNWWEFGGGGTVWDSITFDPGTNLVYFGTANAEPWNPEVNDRGDGDALYTASVVAVDADTGEYAWHFQETPEDRWDFDSNSQITVADLEVDGQQRRVVMHAPKNGFFYVLDAKTGEFLSGEAFGVVNWADGLDPETGRPNIVPEARYEKTGEVFIGTPGPYGAHTWHPMSYSPRTGLMYIPANNTMQAYLGDEDFEGSDIGFQIGLDAGAVSTPADPKVRSEILAAMTGHLLAWDPVTQKEAWRVEYPGPSNGGTLSTAGNLVFQGTASGEFRAYAADTGRQLWSFPSQTGIIAAPMTYAIDGEQYVAILVGWGGLWDVNWGIAATKSGYTPNISRLMVFKLGANGQLPAVPPLAERVLDPPAFKGTPEQATRGQDLYGRYCSACHGDAAIAGVLNPDLRHSATLTSPEAIRSIVVDGALEHNGMVSFKTAIKAEDAEAIRQYIIKRANEDKALEGT</sequence>
<evidence type="ECO:0000256" key="8">
    <source>
        <dbReference type="ARBA" id="ARBA00022891"/>
    </source>
</evidence>
<keyword evidence="11" id="KW-1015">Disulfide bond</keyword>
<keyword evidence="10 12" id="KW-0408">Iron</keyword>
<dbReference type="PANTHER" id="PTHR32303">
    <property type="entry name" value="QUINOPROTEIN ALCOHOL DEHYDROGENASE (CYTOCHROME C)"/>
    <property type="match status" value="1"/>
</dbReference>
<evidence type="ECO:0000313" key="16">
    <source>
        <dbReference type="Proteomes" id="UP001215827"/>
    </source>
</evidence>
<evidence type="ECO:0000256" key="2">
    <source>
        <dbReference type="ARBA" id="ARBA00001931"/>
    </source>
</evidence>
<dbReference type="Proteomes" id="UP001215827">
    <property type="component" value="Chromosome"/>
</dbReference>
<dbReference type="InterPro" id="IPR018391">
    <property type="entry name" value="PQQ_b-propeller_rpt"/>
</dbReference>
<evidence type="ECO:0000256" key="11">
    <source>
        <dbReference type="ARBA" id="ARBA00023157"/>
    </source>
</evidence>
<keyword evidence="4 12" id="KW-0349">Heme</keyword>
<evidence type="ECO:0000256" key="3">
    <source>
        <dbReference type="ARBA" id="ARBA00008156"/>
    </source>
</evidence>
<reference evidence="15 16" key="1">
    <citation type="submission" date="2023-03" db="EMBL/GenBank/DDBJ databases">
        <title>Altererythrobacter sp. CAU 1644 isolated from sand.</title>
        <authorList>
            <person name="Kim W."/>
        </authorList>
    </citation>
    <scope>NUCLEOTIDE SEQUENCE [LARGE SCALE GENOMIC DNA]</scope>
    <source>
        <strain evidence="15 16">CAU 1644</strain>
    </source>
</reference>
<dbReference type="Pfam" id="PF13442">
    <property type="entry name" value="Cytochrome_CBB3"/>
    <property type="match status" value="1"/>
</dbReference>
<accession>A0ABY8FVC9</accession>
<comment type="cofactor">
    <cofactor evidence="1">
        <name>Ca(2+)</name>
        <dbReference type="ChEBI" id="CHEBI:29108"/>
    </cofactor>
</comment>
<dbReference type="InterPro" id="IPR017512">
    <property type="entry name" value="PQQ_MeOH/EtOH_DH"/>
</dbReference>
<evidence type="ECO:0000256" key="5">
    <source>
        <dbReference type="ARBA" id="ARBA00022723"/>
    </source>
</evidence>
<dbReference type="PROSITE" id="PS51257">
    <property type="entry name" value="PROKAR_LIPOPROTEIN"/>
    <property type="match status" value="1"/>
</dbReference>
<comment type="similarity">
    <text evidence="3">Belongs to the bacterial PQQ dehydrogenase family.</text>
</comment>
<evidence type="ECO:0000259" key="14">
    <source>
        <dbReference type="PROSITE" id="PS51007"/>
    </source>
</evidence>
<name>A0ABY8FVC9_9SPHN</name>
<keyword evidence="8" id="KW-0634">PQQ</keyword>
<feature type="signal peptide" evidence="13">
    <location>
        <begin position="1"/>
        <end position="21"/>
    </location>
</feature>
<organism evidence="15 16">
    <name type="scientific">Altererythrobacter arenosus</name>
    <dbReference type="NCBI Taxonomy" id="3032592"/>
    <lineage>
        <taxon>Bacteria</taxon>
        <taxon>Pseudomonadati</taxon>
        <taxon>Pseudomonadota</taxon>
        <taxon>Alphaproteobacteria</taxon>
        <taxon>Sphingomonadales</taxon>
        <taxon>Erythrobacteraceae</taxon>
        <taxon>Altererythrobacter</taxon>
    </lineage>
</organism>
<dbReference type="CDD" id="cd10279">
    <property type="entry name" value="PQQ_ADH_II"/>
    <property type="match status" value="1"/>
</dbReference>
<dbReference type="SMART" id="SM00564">
    <property type="entry name" value="PQQ"/>
    <property type="match status" value="5"/>
</dbReference>
<dbReference type="InterPro" id="IPR009056">
    <property type="entry name" value="Cyt_c-like_dom"/>
</dbReference>
<keyword evidence="6 13" id="KW-0732">Signal</keyword>
<keyword evidence="9" id="KW-0560">Oxidoreductase</keyword>
<dbReference type="Gene3D" id="2.140.10.10">
    <property type="entry name" value="Quinoprotein alcohol dehydrogenase-like superfamily"/>
    <property type="match status" value="1"/>
</dbReference>
<feature type="chain" id="PRO_5047352141" evidence="13">
    <location>
        <begin position="22"/>
        <end position="702"/>
    </location>
</feature>
<keyword evidence="16" id="KW-1185">Reference proteome</keyword>
<dbReference type="NCBIfam" id="TIGR03075">
    <property type="entry name" value="PQQ_enz_alc_DH"/>
    <property type="match status" value="1"/>
</dbReference>
<dbReference type="EMBL" id="CP121106">
    <property type="protein sequence ID" value="WFL78957.1"/>
    <property type="molecule type" value="Genomic_DNA"/>
</dbReference>
<evidence type="ECO:0000313" key="15">
    <source>
        <dbReference type="EMBL" id="WFL78957.1"/>
    </source>
</evidence>
<evidence type="ECO:0000256" key="9">
    <source>
        <dbReference type="ARBA" id="ARBA00023002"/>
    </source>
</evidence>
<protein>
    <submittedName>
        <fullName evidence="15">PQQ-dependent dehydrogenase, methanol/ethanol family</fullName>
    </submittedName>
</protein>
<dbReference type="Pfam" id="PF01011">
    <property type="entry name" value="PQQ"/>
    <property type="match status" value="2"/>
</dbReference>
<dbReference type="PANTHER" id="PTHR32303:SF20">
    <property type="entry name" value="QUINOPROTEIN ETHANOL DEHYDROGENASE"/>
    <property type="match status" value="1"/>
</dbReference>
<evidence type="ECO:0000256" key="13">
    <source>
        <dbReference type="SAM" id="SignalP"/>
    </source>
</evidence>
<dbReference type="PROSITE" id="PS51007">
    <property type="entry name" value="CYTC"/>
    <property type="match status" value="1"/>
</dbReference>
<dbReference type="Gene3D" id="1.10.760.10">
    <property type="entry name" value="Cytochrome c-like domain"/>
    <property type="match status" value="1"/>
</dbReference>